<name>A0A558C4A8_9BACT</name>
<dbReference type="GO" id="GO:0004177">
    <property type="term" value="F:aminopeptidase activity"/>
    <property type="evidence" value="ECO:0007669"/>
    <property type="project" value="TreeGrafter"/>
</dbReference>
<dbReference type="AlphaFoldDB" id="A0A558C4A8"/>
<proteinExistence type="predicted"/>
<organism evidence="1 2">
    <name type="scientific">Hymenobacter setariae</name>
    <dbReference type="NCBI Taxonomy" id="2594794"/>
    <lineage>
        <taxon>Bacteria</taxon>
        <taxon>Pseudomonadati</taxon>
        <taxon>Bacteroidota</taxon>
        <taxon>Cytophagia</taxon>
        <taxon>Cytophagales</taxon>
        <taxon>Hymenobacteraceae</taxon>
        <taxon>Hymenobacter</taxon>
    </lineage>
</organism>
<dbReference type="Gene3D" id="1.10.472.150">
    <property type="entry name" value="Glucose-regulated metallo-peptidase M90, N-terminal domain"/>
    <property type="match status" value="1"/>
</dbReference>
<dbReference type="PANTHER" id="PTHR30164:SF2">
    <property type="entry name" value="PROTEIN MTFA"/>
    <property type="match status" value="1"/>
</dbReference>
<dbReference type="GO" id="GO:0005829">
    <property type="term" value="C:cytosol"/>
    <property type="evidence" value="ECO:0007669"/>
    <property type="project" value="TreeGrafter"/>
</dbReference>
<comment type="caution">
    <text evidence="1">The sequence shown here is derived from an EMBL/GenBank/DDBJ whole genome shotgun (WGS) entry which is preliminary data.</text>
</comment>
<protein>
    <submittedName>
        <fullName evidence="1">Peptidase</fullName>
    </submittedName>
</protein>
<dbReference type="PANTHER" id="PTHR30164">
    <property type="entry name" value="MTFA PEPTIDASE"/>
    <property type="match status" value="1"/>
</dbReference>
<dbReference type="Pfam" id="PF06167">
    <property type="entry name" value="Peptidase_M90"/>
    <property type="match status" value="1"/>
</dbReference>
<dbReference type="InterPro" id="IPR004027">
    <property type="entry name" value="SEC_C_motif"/>
</dbReference>
<dbReference type="Proteomes" id="UP000317624">
    <property type="component" value="Unassembled WGS sequence"/>
</dbReference>
<dbReference type="CDD" id="cd20169">
    <property type="entry name" value="Peptidase_M90_mtfA"/>
    <property type="match status" value="1"/>
</dbReference>
<dbReference type="InterPro" id="IPR024079">
    <property type="entry name" value="MetalloPept_cat_dom_sf"/>
</dbReference>
<dbReference type="SUPFAM" id="SSF55486">
    <property type="entry name" value="Metalloproteases ('zincins'), catalytic domain"/>
    <property type="match status" value="1"/>
</dbReference>
<reference evidence="1 2" key="1">
    <citation type="submission" date="2019-07" db="EMBL/GenBank/DDBJ databases">
        <title>Hymenobacter sp. straun FUR1 Genome sequencing and assembly.</title>
        <authorList>
            <person name="Chhetri G."/>
        </authorList>
    </citation>
    <scope>NUCLEOTIDE SEQUENCE [LARGE SCALE GENOMIC DNA]</scope>
    <source>
        <strain evidence="1 2">Fur1</strain>
    </source>
</reference>
<evidence type="ECO:0000313" key="1">
    <source>
        <dbReference type="EMBL" id="TVT43600.1"/>
    </source>
</evidence>
<dbReference type="Gene3D" id="3.40.390.10">
    <property type="entry name" value="Collagenase (Catalytic Domain)"/>
    <property type="match status" value="1"/>
</dbReference>
<gene>
    <name evidence="1" type="ORF">FNT36_05810</name>
</gene>
<dbReference type="GO" id="GO:0008237">
    <property type="term" value="F:metallopeptidase activity"/>
    <property type="evidence" value="ECO:0007669"/>
    <property type="project" value="InterPro"/>
</dbReference>
<sequence length="318" mass="35610">MLLSYLLAAATLLALVFGFYRYLTADARRQRAALAAPFPGHWRELLLTHVAFYAGLEEAEKTRFEQAMQLFLARTRLTGIQTEVDDLTRVLTAAAAVIPVFGFPGWEYPTLHEVLIVPDAWQLETSPDQEVQPLQGTLLGSVQGFQTSQYMRLSRAALVQGFADAEDRHNVGVHEFAHLVDEADGQIDGVPAAVLPPALRQPWAEVMHRELAAIRAGHSDIDSYAGTNEAEFFAVVNEYFFERPEKLQEHHPELFELLSQAMHQHPEQTLGARPGHLDPRQWLRQLRANKKVLGRNSPCPCGSGKKYKDCHLAVNQDA</sequence>
<dbReference type="InterPro" id="IPR042252">
    <property type="entry name" value="MtfA_N"/>
</dbReference>
<dbReference type="SUPFAM" id="SSF103642">
    <property type="entry name" value="Sec-C motif"/>
    <property type="match status" value="1"/>
</dbReference>
<dbReference type="Pfam" id="PF02810">
    <property type="entry name" value="SEC-C"/>
    <property type="match status" value="1"/>
</dbReference>
<evidence type="ECO:0000313" key="2">
    <source>
        <dbReference type="Proteomes" id="UP000317624"/>
    </source>
</evidence>
<dbReference type="OrthoDB" id="5512013at2"/>
<keyword evidence="2" id="KW-1185">Reference proteome</keyword>
<dbReference type="EMBL" id="VMRJ01000001">
    <property type="protein sequence ID" value="TVT43600.1"/>
    <property type="molecule type" value="Genomic_DNA"/>
</dbReference>
<dbReference type="InterPro" id="IPR010384">
    <property type="entry name" value="MtfA_fam"/>
</dbReference>
<accession>A0A558C4A8</accession>
<dbReference type="RefSeq" id="WP_144845255.1">
    <property type="nucleotide sequence ID" value="NZ_VMRJ01000001.1"/>
</dbReference>